<gene>
    <name evidence="5" type="ORF">MEUPH1_LOCUS19134</name>
</gene>
<dbReference type="PANTHER" id="PTHR47577">
    <property type="entry name" value="THAP DOMAIN-CONTAINING PROTEIN 6"/>
    <property type="match status" value="1"/>
</dbReference>
<feature type="domain" description="THAP9-like helix-turn-helix" evidence="1">
    <location>
        <begin position="173"/>
        <end position="223"/>
    </location>
</feature>
<dbReference type="Proteomes" id="UP001160148">
    <property type="component" value="Unassembled WGS sequence"/>
</dbReference>
<dbReference type="Pfam" id="PF21787">
    <property type="entry name" value="TNP-like_RNaseH_N"/>
    <property type="match status" value="1"/>
</dbReference>
<dbReference type="Pfam" id="PF21789">
    <property type="entry name" value="TNP-like_RNaseH_C"/>
    <property type="match status" value="1"/>
</dbReference>
<comment type="caution">
    <text evidence="5">The sequence shown here is derived from an EMBL/GenBank/DDBJ whole genome shotgun (WGS) entry which is preliminary data.</text>
</comment>
<dbReference type="EMBL" id="CARXXK010000003">
    <property type="protein sequence ID" value="CAI6364289.1"/>
    <property type="molecule type" value="Genomic_DNA"/>
</dbReference>
<evidence type="ECO:0000259" key="3">
    <source>
        <dbReference type="Pfam" id="PF21788"/>
    </source>
</evidence>
<dbReference type="AlphaFoldDB" id="A0AAV0X7G8"/>
<evidence type="ECO:0000313" key="5">
    <source>
        <dbReference type="EMBL" id="CAI6364289.1"/>
    </source>
</evidence>
<feature type="domain" description="Transposable element P transposase-like RNase H" evidence="2">
    <location>
        <begin position="231"/>
        <end position="363"/>
    </location>
</feature>
<sequence length="837" mass="96396">MKFDFTELPVNVEQYIPISSFNEFKDCKSPNLHVKTPTKMYKKKCPRTSIESPHLPATLNASPSSPILTYECSPSTSSMIKSFIDMPSPISTQERRLNKAKTVLFPIEQSPKKSKKHLEDLIRKKNILLKNKSSTISKLKKKIQVSRNKYNLHTFKNNIKFSSFGSKVIAEMQMFHKRNSRKPWTLAEKNFAINLYYKSPATYKFLRNNQQIILPGETTLRRWIGKSKFCPGFNSLWLKQIKNKLETMSDEEKHCVLIFDEMKIKSFLEYSKYLDMVEGFEDLGHKGRTNKLATQAMVFVVRGLYSNWKLPLAYFLSGSSMSSSILKDLIVDVIEKCTDLGFNIVALVCDQGSNNYSALKHLGCCKEKPFVEIKGKTIYSIFDVPHIFKNFRNNFLKYNFKYKGQEVSFSDIKLAYNIDKTSNTSRALLKLTDSHMNPNPFQKMNCKLALQVFSNSVAAVLKTCIATGQIKSKTAAATADFVQELNNLFDCLNSKALYSSNIYSCALNDDKPYILNCLMKAKEWCTQLELIQPIKVYGKVLPCFDAMIWSINAIIMIYRQQKNLGFKYLLTCRLNQDIIENTFSVFRQRGGFNRNPTARTFRTSFRFQAKHNLMKATESSNCENYFDYNLFDPGSQNATISTPNTDIDTLVESVSDSFVSSEEEGNFNQCLNNKEEEITLETCSNTYFAGYLAKKCIDQFKCTKCESIILKSNDFLFDDQEYLIFYKQFESADIERSSLKKPSDLFINFVSTAQKCLKDFVELNPHKRKLCATIQLKIKNELISDLNFDPNCDQHIDFIIQKLIICKLLRHFNWTSKHLKGRSSVQTVNKLKILKNV</sequence>
<evidence type="ECO:0000313" key="6">
    <source>
        <dbReference type="Proteomes" id="UP001160148"/>
    </source>
</evidence>
<organism evidence="5 6">
    <name type="scientific">Macrosiphum euphorbiae</name>
    <name type="common">potato aphid</name>
    <dbReference type="NCBI Taxonomy" id="13131"/>
    <lineage>
        <taxon>Eukaryota</taxon>
        <taxon>Metazoa</taxon>
        <taxon>Ecdysozoa</taxon>
        <taxon>Arthropoda</taxon>
        <taxon>Hexapoda</taxon>
        <taxon>Insecta</taxon>
        <taxon>Pterygota</taxon>
        <taxon>Neoptera</taxon>
        <taxon>Paraneoptera</taxon>
        <taxon>Hemiptera</taxon>
        <taxon>Sternorrhyncha</taxon>
        <taxon>Aphidomorpha</taxon>
        <taxon>Aphidoidea</taxon>
        <taxon>Aphididae</taxon>
        <taxon>Macrosiphini</taxon>
        <taxon>Macrosiphum</taxon>
    </lineage>
</organism>
<dbReference type="Pfam" id="PF12017">
    <property type="entry name" value="Tnp_P_element"/>
    <property type="match status" value="1"/>
</dbReference>
<dbReference type="InterPro" id="IPR048365">
    <property type="entry name" value="TNP-like_RNaseH_N"/>
</dbReference>
<name>A0AAV0X7G8_9HEMI</name>
<evidence type="ECO:0000259" key="1">
    <source>
        <dbReference type="Pfam" id="PF12017"/>
    </source>
</evidence>
<feature type="domain" description="Transposable element P transposase-like GTP-binding insertion" evidence="3">
    <location>
        <begin position="386"/>
        <end position="502"/>
    </location>
</feature>
<protein>
    <recommendedName>
        <fullName evidence="7">Transposase</fullName>
    </recommendedName>
</protein>
<dbReference type="PANTHER" id="PTHR47577:SF2">
    <property type="entry name" value="THAP DOMAIN CONTAINING 9"/>
    <property type="match status" value="1"/>
</dbReference>
<feature type="domain" description="Transposable element P transposase-like RNase H C-terminal" evidence="4">
    <location>
        <begin position="572"/>
        <end position="606"/>
    </location>
</feature>
<dbReference type="InterPro" id="IPR021896">
    <property type="entry name" value="THAP9-like_HTH"/>
</dbReference>
<dbReference type="InterPro" id="IPR048367">
    <property type="entry name" value="TNP-like_RNaseH_C"/>
</dbReference>
<keyword evidence="6" id="KW-1185">Reference proteome</keyword>
<proteinExistence type="predicted"/>
<reference evidence="5 6" key="1">
    <citation type="submission" date="2023-01" db="EMBL/GenBank/DDBJ databases">
        <authorList>
            <person name="Whitehead M."/>
        </authorList>
    </citation>
    <scope>NUCLEOTIDE SEQUENCE [LARGE SCALE GENOMIC DNA]</scope>
</reference>
<dbReference type="InterPro" id="IPR048366">
    <property type="entry name" value="TNP-like_GBD"/>
</dbReference>
<accession>A0AAV0X7G8</accession>
<evidence type="ECO:0008006" key="7">
    <source>
        <dbReference type="Google" id="ProtNLM"/>
    </source>
</evidence>
<evidence type="ECO:0000259" key="2">
    <source>
        <dbReference type="Pfam" id="PF21787"/>
    </source>
</evidence>
<dbReference type="Pfam" id="PF21788">
    <property type="entry name" value="TNP-like_GBD"/>
    <property type="match status" value="1"/>
</dbReference>
<evidence type="ECO:0000259" key="4">
    <source>
        <dbReference type="Pfam" id="PF21789"/>
    </source>
</evidence>